<evidence type="ECO:0000313" key="2">
    <source>
        <dbReference type="EMBL" id="OKL46728.1"/>
    </source>
</evidence>
<protein>
    <recommendedName>
        <fullName evidence="1">Beta-lactamase-related domain-containing protein</fullName>
    </recommendedName>
</protein>
<dbReference type="PANTHER" id="PTHR43283:SF15">
    <property type="entry name" value="CONSERVED PROTEIN"/>
    <property type="match status" value="1"/>
</dbReference>
<dbReference type="AlphaFoldDB" id="A0A1Q5PKI0"/>
<dbReference type="RefSeq" id="WP_075362015.1">
    <property type="nucleotide sequence ID" value="NZ_MPDM01000008.1"/>
</dbReference>
<organism evidence="2 3">
    <name type="scientific">Boudabousia marimammalium</name>
    <dbReference type="NCBI Taxonomy" id="156892"/>
    <lineage>
        <taxon>Bacteria</taxon>
        <taxon>Bacillati</taxon>
        <taxon>Actinomycetota</taxon>
        <taxon>Actinomycetes</taxon>
        <taxon>Actinomycetales</taxon>
        <taxon>Actinomycetaceae</taxon>
        <taxon>Boudabousia</taxon>
    </lineage>
</organism>
<evidence type="ECO:0000259" key="1">
    <source>
        <dbReference type="Pfam" id="PF00144"/>
    </source>
</evidence>
<keyword evidence="3" id="KW-1185">Reference proteome</keyword>
<dbReference type="InterPro" id="IPR012338">
    <property type="entry name" value="Beta-lactam/transpept-like"/>
</dbReference>
<evidence type="ECO:0000313" key="3">
    <source>
        <dbReference type="Proteomes" id="UP000186465"/>
    </source>
</evidence>
<feature type="domain" description="Beta-lactamase-related" evidence="1">
    <location>
        <begin position="28"/>
        <end position="239"/>
    </location>
</feature>
<accession>A0A1Q5PKI0</accession>
<sequence>MSVQSFDFPHGLIVTRSEGELAHAGEVDTVFPLASVTKLFATWAVATVIDEGLMSLSDPLGPEGSTVRHLLSHTSGLAMNSDKVLAAPGQRRIYSNRGIEVVTAFAAGHLNLNVDEFLRAKVVEPLGIDSWRYVSSPAYGGSATVRDLAKFAREVLSPTLLSPALVSEIFTPQFPEVSGILPGYGKQSPNLWALGFEIRGEKSPHWTATEAPAHLAGHFGQSGSFLWVDRGRDLSTVFAGAKRFSEIHQAIWPKVNQEILENWG</sequence>
<gene>
    <name evidence="2" type="ORF">BM477_07190</name>
</gene>
<reference evidence="3" key="1">
    <citation type="submission" date="2016-11" db="EMBL/GenBank/DDBJ databases">
        <title>Actinomyces gypaetusis sp. nov. isolated from Gypaetus barbatus in Qinghai Tibet Plateau China.</title>
        <authorList>
            <person name="Meng X."/>
        </authorList>
    </citation>
    <scope>NUCLEOTIDE SEQUENCE [LARGE SCALE GENOMIC DNA]</scope>
    <source>
        <strain evidence="3">DSM 15383</strain>
    </source>
</reference>
<dbReference type="Proteomes" id="UP000186465">
    <property type="component" value="Unassembled WGS sequence"/>
</dbReference>
<dbReference type="InterPro" id="IPR050789">
    <property type="entry name" value="Diverse_Enzym_Activities"/>
</dbReference>
<dbReference type="Gene3D" id="3.40.710.10">
    <property type="entry name" value="DD-peptidase/beta-lactamase superfamily"/>
    <property type="match status" value="1"/>
</dbReference>
<dbReference type="STRING" id="156892.BM477_07190"/>
<dbReference type="SUPFAM" id="SSF56601">
    <property type="entry name" value="beta-lactamase/transpeptidase-like"/>
    <property type="match status" value="1"/>
</dbReference>
<dbReference type="Pfam" id="PF00144">
    <property type="entry name" value="Beta-lactamase"/>
    <property type="match status" value="1"/>
</dbReference>
<dbReference type="EMBL" id="MPDM01000008">
    <property type="protein sequence ID" value="OKL46728.1"/>
    <property type="molecule type" value="Genomic_DNA"/>
</dbReference>
<dbReference type="PANTHER" id="PTHR43283">
    <property type="entry name" value="BETA-LACTAMASE-RELATED"/>
    <property type="match status" value="1"/>
</dbReference>
<proteinExistence type="predicted"/>
<comment type="caution">
    <text evidence="2">The sequence shown here is derived from an EMBL/GenBank/DDBJ whole genome shotgun (WGS) entry which is preliminary data.</text>
</comment>
<name>A0A1Q5PKI0_9ACTO</name>
<dbReference type="OrthoDB" id="3336932at2"/>
<dbReference type="InterPro" id="IPR001466">
    <property type="entry name" value="Beta-lactam-related"/>
</dbReference>